<name>A0A518EXG4_9BACT</name>
<comment type="cofactor">
    <cofactor evidence="1">
        <name>Zn(2+)</name>
        <dbReference type="ChEBI" id="CHEBI:29105"/>
    </cofactor>
</comment>
<dbReference type="PROSITE" id="PS51790">
    <property type="entry name" value="MSRB"/>
    <property type="match status" value="1"/>
</dbReference>
<dbReference type="SUPFAM" id="SSF51316">
    <property type="entry name" value="Mss4-like"/>
    <property type="match status" value="1"/>
</dbReference>
<keyword evidence="4" id="KW-0862">Zinc</keyword>
<dbReference type="EC" id="1.8.4.12" evidence="2"/>
<evidence type="ECO:0000256" key="7">
    <source>
        <dbReference type="SAM" id="MobiDB-lite"/>
    </source>
</evidence>
<evidence type="ECO:0000256" key="1">
    <source>
        <dbReference type="ARBA" id="ARBA00001947"/>
    </source>
</evidence>
<keyword evidence="3" id="KW-0479">Metal-binding</keyword>
<gene>
    <name evidence="10" type="primary">msrB</name>
    <name evidence="10" type="ORF">Poly30_43300</name>
</gene>
<dbReference type="InterPro" id="IPR011057">
    <property type="entry name" value="Mss4-like_sf"/>
</dbReference>
<dbReference type="GO" id="GO:0033743">
    <property type="term" value="F:peptide-methionine (R)-S-oxide reductase activity"/>
    <property type="evidence" value="ECO:0007669"/>
    <property type="project" value="UniProtKB-EC"/>
</dbReference>
<feature type="domain" description="MsrB" evidence="9">
    <location>
        <begin position="108"/>
        <end position="228"/>
    </location>
</feature>
<dbReference type="EMBL" id="CP036434">
    <property type="protein sequence ID" value="QDV08775.1"/>
    <property type="molecule type" value="Genomic_DNA"/>
</dbReference>
<protein>
    <recommendedName>
        <fullName evidence="2">peptide-methionine (R)-S-oxide reductase</fullName>
        <ecNumber evidence="2">1.8.4.12</ecNumber>
    </recommendedName>
</protein>
<feature type="compositionally biased region" description="Gly residues" evidence="7">
    <location>
        <begin position="33"/>
        <end position="42"/>
    </location>
</feature>
<evidence type="ECO:0000313" key="10">
    <source>
        <dbReference type="EMBL" id="QDV08775.1"/>
    </source>
</evidence>
<evidence type="ECO:0000256" key="3">
    <source>
        <dbReference type="ARBA" id="ARBA00022723"/>
    </source>
</evidence>
<keyword evidence="5 10" id="KW-0560">Oxidoreductase</keyword>
<feature type="signal peptide" evidence="8">
    <location>
        <begin position="1"/>
        <end position="18"/>
    </location>
</feature>
<organism evidence="10 11">
    <name type="scientific">Saltatorellus ferox</name>
    <dbReference type="NCBI Taxonomy" id="2528018"/>
    <lineage>
        <taxon>Bacteria</taxon>
        <taxon>Pseudomonadati</taxon>
        <taxon>Planctomycetota</taxon>
        <taxon>Planctomycetia</taxon>
        <taxon>Planctomycetia incertae sedis</taxon>
        <taxon>Saltatorellus</taxon>
    </lineage>
</organism>
<evidence type="ECO:0000259" key="9">
    <source>
        <dbReference type="PROSITE" id="PS51790"/>
    </source>
</evidence>
<evidence type="ECO:0000313" key="11">
    <source>
        <dbReference type="Proteomes" id="UP000320390"/>
    </source>
</evidence>
<dbReference type="InterPro" id="IPR028427">
    <property type="entry name" value="Met_Sox_Rdtase_MsrB"/>
</dbReference>
<dbReference type="GO" id="GO:0030091">
    <property type="term" value="P:protein repair"/>
    <property type="evidence" value="ECO:0007669"/>
    <property type="project" value="InterPro"/>
</dbReference>
<evidence type="ECO:0000256" key="8">
    <source>
        <dbReference type="SAM" id="SignalP"/>
    </source>
</evidence>
<dbReference type="GO" id="GO:0006979">
    <property type="term" value="P:response to oxidative stress"/>
    <property type="evidence" value="ECO:0007669"/>
    <property type="project" value="InterPro"/>
</dbReference>
<reference evidence="10 11" key="1">
    <citation type="submission" date="2019-02" db="EMBL/GenBank/DDBJ databases">
        <title>Deep-cultivation of Planctomycetes and their phenomic and genomic characterization uncovers novel biology.</title>
        <authorList>
            <person name="Wiegand S."/>
            <person name="Jogler M."/>
            <person name="Boedeker C."/>
            <person name="Pinto D."/>
            <person name="Vollmers J."/>
            <person name="Rivas-Marin E."/>
            <person name="Kohn T."/>
            <person name="Peeters S.H."/>
            <person name="Heuer A."/>
            <person name="Rast P."/>
            <person name="Oberbeckmann S."/>
            <person name="Bunk B."/>
            <person name="Jeske O."/>
            <person name="Meyerdierks A."/>
            <person name="Storesund J.E."/>
            <person name="Kallscheuer N."/>
            <person name="Luecker S."/>
            <person name="Lage O.M."/>
            <person name="Pohl T."/>
            <person name="Merkel B.J."/>
            <person name="Hornburger P."/>
            <person name="Mueller R.-W."/>
            <person name="Bruemmer F."/>
            <person name="Labrenz M."/>
            <person name="Spormann A.M."/>
            <person name="Op den Camp H."/>
            <person name="Overmann J."/>
            <person name="Amann R."/>
            <person name="Jetten M.S.M."/>
            <person name="Mascher T."/>
            <person name="Medema M.H."/>
            <person name="Devos D.P."/>
            <person name="Kaster A.-K."/>
            <person name="Ovreas L."/>
            <person name="Rohde M."/>
            <person name="Galperin M.Y."/>
            <person name="Jogler C."/>
        </authorList>
    </citation>
    <scope>NUCLEOTIDE SEQUENCE [LARGE SCALE GENOMIC DNA]</scope>
    <source>
        <strain evidence="10 11">Poly30</strain>
    </source>
</reference>
<feature type="chain" id="PRO_5022231561" description="peptide-methionine (R)-S-oxide reductase" evidence="8">
    <location>
        <begin position="19"/>
        <end position="243"/>
    </location>
</feature>
<dbReference type="InterPro" id="IPR002579">
    <property type="entry name" value="Met_Sox_Rdtase_MsrB_dom"/>
</dbReference>
<dbReference type="GO" id="GO:0046872">
    <property type="term" value="F:metal ion binding"/>
    <property type="evidence" value="ECO:0007669"/>
    <property type="project" value="UniProtKB-KW"/>
</dbReference>
<dbReference type="RefSeq" id="WP_419190453.1">
    <property type="nucleotide sequence ID" value="NZ_CP036434.1"/>
</dbReference>
<comment type="catalytic activity">
    <reaction evidence="6">
        <text>L-methionyl-[protein] + [thioredoxin]-disulfide + H2O = L-methionyl-(R)-S-oxide-[protein] + [thioredoxin]-dithiol</text>
        <dbReference type="Rhea" id="RHEA:24164"/>
        <dbReference type="Rhea" id="RHEA-COMP:10698"/>
        <dbReference type="Rhea" id="RHEA-COMP:10700"/>
        <dbReference type="Rhea" id="RHEA-COMP:12313"/>
        <dbReference type="Rhea" id="RHEA-COMP:12314"/>
        <dbReference type="ChEBI" id="CHEBI:15377"/>
        <dbReference type="ChEBI" id="CHEBI:16044"/>
        <dbReference type="ChEBI" id="CHEBI:29950"/>
        <dbReference type="ChEBI" id="CHEBI:45764"/>
        <dbReference type="ChEBI" id="CHEBI:50058"/>
        <dbReference type="EC" id="1.8.4.12"/>
    </reaction>
</comment>
<accession>A0A518EXG4</accession>
<dbReference type="PANTHER" id="PTHR46081:SF8">
    <property type="entry name" value="PEPTIDE METHIONINE SULFOXIDE REDUCTASE 2"/>
    <property type="match status" value="1"/>
</dbReference>
<feature type="compositionally biased region" description="Low complexity" evidence="7">
    <location>
        <begin position="43"/>
        <end position="53"/>
    </location>
</feature>
<keyword evidence="11" id="KW-1185">Reference proteome</keyword>
<dbReference type="Pfam" id="PF01641">
    <property type="entry name" value="SelR"/>
    <property type="match status" value="1"/>
</dbReference>
<evidence type="ECO:0000256" key="2">
    <source>
        <dbReference type="ARBA" id="ARBA00012499"/>
    </source>
</evidence>
<sequence length="243" mass="25648" precursor="true">MLPLRLITSFALSAAVAAALTACSTDSMESTARGGGGTGDSGGSKSAPEAPALTEEEAEETIASLDALMDESDAEAAEAAITGAPATPEDAADVAQAATTPAMQKSVTASEYNDLSKEEQYILLDKGTERPGTGALLNNKAEGTYICRRCNAALYTSEDKFESHCGWPSFDDDIEGRVKRVTDADGRRTEILCMNCDGHLGHVFMGERMTAKNTRHCVNSVSMKFIPEGEELPAMIQVDGDVQ</sequence>
<evidence type="ECO:0000256" key="5">
    <source>
        <dbReference type="ARBA" id="ARBA00023002"/>
    </source>
</evidence>
<dbReference type="NCBIfam" id="NF004036">
    <property type="entry name" value="PRK05508.1"/>
    <property type="match status" value="1"/>
</dbReference>
<dbReference type="PANTHER" id="PTHR46081">
    <property type="entry name" value="PEPTIDE METHIONINE SULFOXIDE REDUCTASE 2"/>
    <property type="match status" value="1"/>
</dbReference>
<dbReference type="Gene3D" id="2.170.150.20">
    <property type="entry name" value="Peptide methionine sulfoxide reductase"/>
    <property type="match status" value="1"/>
</dbReference>
<proteinExistence type="predicted"/>
<evidence type="ECO:0000256" key="4">
    <source>
        <dbReference type="ARBA" id="ARBA00022833"/>
    </source>
</evidence>
<evidence type="ECO:0000256" key="6">
    <source>
        <dbReference type="ARBA" id="ARBA00048488"/>
    </source>
</evidence>
<dbReference type="PROSITE" id="PS51257">
    <property type="entry name" value="PROKAR_LIPOPROTEIN"/>
    <property type="match status" value="1"/>
</dbReference>
<feature type="region of interest" description="Disordered" evidence="7">
    <location>
        <begin position="25"/>
        <end position="59"/>
    </location>
</feature>
<keyword evidence="8" id="KW-0732">Signal</keyword>
<dbReference type="Proteomes" id="UP000320390">
    <property type="component" value="Chromosome"/>
</dbReference>
<dbReference type="AlphaFoldDB" id="A0A518EXG4"/>